<dbReference type="EMBL" id="AEYP01007591">
    <property type="status" value="NOT_ANNOTATED_CDS"/>
    <property type="molecule type" value="Genomic_DNA"/>
</dbReference>
<proteinExistence type="predicted"/>
<sequence length="175" mass="18522">MTTGRMPAGAAAGWSVPASPGPGQLLPAARDPRPVPSPLLSQAKGKRSPTRGTAQPRAPRTQSSRAPRGCSSRQLEHRTPALGTPTSAPRPRIQHLLKAEAGIPRPRALIGWMGHSWAGHAAPPGFGPAPPGAPPFGLQAVPRAKRAAWMEPEAWWWKGFPGNTHQSFKRSETGT</sequence>
<name>M3YRN6_MUSPF</name>
<accession>M3YRN6</accession>
<reference evidence="2" key="1">
    <citation type="submission" date="2024-06" db="UniProtKB">
        <authorList>
            <consortium name="Ensembl"/>
        </authorList>
    </citation>
    <scope>IDENTIFICATION</scope>
</reference>
<dbReference type="HOGENOM" id="CLU_1532039_0_0_1"/>
<dbReference type="Ensembl" id="ENSMPUT00000014219.1">
    <property type="protein sequence ID" value="ENSMPUP00000013996.1"/>
    <property type="gene ID" value="ENSMPUG00000014104.1"/>
</dbReference>
<dbReference type="AlphaFoldDB" id="M3YRN6"/>
<dbReference type="InParanoid" id="M3YRN6"/>
<protein>
    <submittedName>
        <fullName evidence="2">Uncharacterized protein</fullName>
    </submittedName>
</protein>
<feature type="region of interest" description="Disordered" evidence="1">
    <location>
        <begin position="1"/>
        <end position="93"/>
    </location>
</feature>
<evidence type="ECO:0000313" key="2">
    <source>
        <dbReference type="Ensembl" id="ENSMPUP00000013996.1"/>
    </source>
</evidence>
<evidence type="ECO:0000256" key="1">
    <source>
        <dbReference type="SAM" id="MobiDB-lite"/>
    </source>
</evidence>
<organism evidence="2">
    <name type="scientific">Mustela putorius furo</name>
    <name type="common">European domestic ferret</name>
    <name type="synonym">Mustela furo</name>
    <dbReference type="NCBI Taxonomy" id="9669"/>
    <lineage>
        <taxon>Eukaryota</taxon>
        <taxon>Metazoa</taxon>
        <taxon>Chordata</taxon>
        <taxon>Craniata</taxon>
        <taxon>Vertebrata</taxon>
        <taxon>Euteleostomi</taxon>
        <taxon>Mammalia</taxon>
        <taxon>Eutheria</taxon>
        <taxon>Laurasiatheria</taxon>
        <taxon>Carnivora</taxon>
        <taxon>Caniformia</taxon>
        <taxon>Musteloidea</taxon>
        <taxon>Mustelidae</taxon>
        <taxon>Mustelinae</taxon>
        <taxon>Mustela</taxon>
    </lineage>
</organism>